<dbReference type="OrthoDB" id="10648911at2759"/>
<gene>
    <name evidence="1" type="ORF">AC578_10478</name>
</gene>
<keyword evidence="2" id="KW-1185">Reference proteome</keyword>
<dbReference type="EMBL" id="LFZN01000222">
    <property type="protein sequence ID" value="KXS95318.1"/>
    <property type="molecule type" value="Genomic_DNA"/>
</dbReference>
<organism evidence="1 2">
    <name type="scientific">Pseudocercospora eumusae</name>
    <dbReference type="NCBI Taxonomy" id="321146"/>
    <lineage>
        <taxon>Eukaryota</taxon>
        <taxon>Fungi</taxon>
        <taxon>Dikarya</taxon>
        <taxon>Ascomycota</taxon>
        <taxon>Pezizomycotina</taxon>
        <taxon>Dothideomycetes</taxon>
        <taxon>Dothideomycetidae</taxon>
        <taxon>Mycosphaerellales</taxon>
        <taxon>Mycosphaerellaceae</taxon>
        <taxon>Pseudocercospora</taxon>
    </lineage>
</organism>
<dbReference type="AlphaFoldDB" id="A0A139GYV1"/>
<evidence type="ECO:0000313" key="2">
    <source>
        <dbReference type="Proteomes" id="UP000070133"/>
    </source>
</evidence>
<name>A0A139GYV1_9PEZI</name>
<protein>
    <submittedName>
        <fullName evidence="1">Uncharacterized protein</fullName>
    </submittedName>
</protein>
<evidence type="ECO:0000313" key="1">
    <source>
        <dbReference type="EMBL" id="KXS95318.1"/>
    </source>
</evidence>
<comment type="caution">
    <text evidence="1">The sequence shown here is derived from an EMBL/GenBank/DDBJ whole genome shotgun (WGS) entry which is preliminary data.</text>
</comment>
<reference evidence="1 2" key="1">
    <citation type="submission" date="2015-07" db="EMBL/GenBank/DDBJ databases">
        <title>Comparative genomics of the Sigatoka disease complex on banana suggests a link between parallel evolutionary changes in Pseudocercospora fijiensis and Pseudocercospora eumusae and increased virulence on the banana host.</title>
        <authorList>
            <person name="Chang T.-C."/>
            <person name="Salvucci A."/>
            <person name="Crous P.W."/>
            <person name="Stergiopoulos I."/>
        </authorList>
    </citation>
    <scope>NUCLEOTIDE SEQUENCE [LARGE SCALE GENOMIC DNA]</scope>
    <source>
        <strain evidence="1 2">CBS 114824</strain>
    </source>
</reference>
<accession>A0A139GYV1</accession>
<dbReference type="Proteomes" id="UP000070133">
    <property type="component" value="Unassembled WGS sequence"/>
</dbReference>
<proteinExistence type="predicted"/>
<sequence length="97" mass="10738">MTDYSSALIFHGAFGSSKRYSRPNKACTLLTRTDSCSTVELRLELQDHGCWWQDPAGGRTIDEDTSALVGEQLEKGKTGDWAKRITAEDSSLRNNLA</sequence>